<gene>
    <name evidence="2" type="ORF">E3N88_42709</name>
</gene>
<name>A0A5N6LGY7_9ASTR</name>
<dbReference type="EMBL" id="SZYD01000716">
    <property type="protein sequence ID" value="KAD1508160.1"/>
    <property type="molecule type" value="Genomic_DNA"/>
</dbReference>
<organism evidence="2 3">
    <name type="scientific">Mikania micrantha</name>
    <name type="common">bitter vine</name>
    <dbReference type="NCBI Taxonomy" id="192012"/>
    <lineage>
        <taxon>Eukaryota</taxon>
        <taxon>Viridiplantae</taxon>
        <taxon>Streptophyta</taxon>
        <taxon>Embryophyta</taxon>
        <taxon>Tracheophyta</taxon>
        <taxon>Spermatophyta</taxon>
        <taxon>Magnoliopsida</taxon>
        <taxon>eudicotyledons</taxon>
        <taxon>Gunneridae</taxon>
        <taxon>Pentapetalae</taxon>
        <taxon>asterids</taxon>
        <taxon>campanulids</taxon>
        <taxon>Asterales</taxon>
        <taxon>Asteraceae</taxon>
        <taxon>Asteroideae</taxon>
        <taxon>Heliantheae alliance</taxon>
        <taxon>Eupatorieae</taxon>
        <taxon>Mikania</taxon>
    </lineage>
</organism>
<accession>A0A5N6LGY7</accession>
<sequence>MASISASISTSSPSLSLLQKPKSPSMLLRFSYVLDYPIIHTNESIIDTIRGVYGLRWLQPFRARGHGSSGRENEHGRDRATLLSEQQLARVDPVLCLRFDLDTLLVYTGSLEDDEESGLSL</sequence>
<evidence type="ECO:0000313" key="3">
    <source>
        <dbReference type="Proteomes" id="UP000326396"/>
    </source>
</evidence>
<feature type="region of interest" description="Disordered" evidence="1">
    <location>
        <begin position="1"/>
        <end position="21"/>
    </location>
</feature>
<proteinExistence type="predicted"/>
<reference evidence="2 3" key="1">
    <citation type="submission" date="2019-05" db="EMBL/GenBank/DDBJ databases">
        <title>Mikania micrantha, genome provides insights into the molecular mechanism of rapid growth.</title>
        <authorList>
            <person name="Liu B."/>
        </authorList>
    </citation>
    <scope>NUCLEOTIDE SEQUENCE [LARGE SCALE GENOMIC DNA]</scope>
    <source>
        <strain evidence="2">NLD-2019</strain>
        <tissue evidence="2">Leaf</tissue>
    </source>
</reference>
<evidence type="ECO:0000256" key="1">
    <source>
        <dbReference type="SAM" id="MobiDB-lite"/>
    </source>
</evidence>
<comment type="caution">
    <text evidence="2">The sequence shown here is derived from an EMBL/GenBank/DDBJ whole genome shotgun (WGS) entry which is preliminary data.</text>
</comment>
<evidence type="ECO:0000313" key="2">
    <source>
        <dbReference type="EMBL" id="KAD1508160.1"/>
    </source>
</evidence>
<protein>
    <submittedName>
        <fullName evidence="2">Uncharacterized protein</fullName>
    </submittedName>
</protein>
<keyword evidence="3" id="KW-1185">Reference proteome</keyword>
<dbReference type="Proteomes" id="UP000326396">
    <property type="component" value="Unassembled WGS sequence"/>
</dbReference>
<dbReference type="AlphaFoldDB" id="A0A5N6LGY7"/>